<dbReference type="EMBL" id="JAPEUX010000005">
    <property type="protein sequence ID" value="KAJ4351523.1"/>
    <property type="molecule type" value="Genomic_DNA"/>
</dbReference>
<protein>
    <submittedName>
        <fullName evidence="2">Uncharacterized protein</fullName>
    </submittedName>
</protein>
<gene>
    <name evidence="2" type="ORF">N0V89_006866</name>
</gene>
<keyword evidence="3" id="KW-1185">Reference proteome</keyword>
<evidence type="ECO:0000313" key="2">
    <source>
        <dbReference type="EMBL" id="KAJ4351523.1"/>
    </source>
</evidence>
<sequence length="472" mass="51246">MCSTISEKDLIPLSSSQTASHERIQSLSAGSEILQASPEKLADCMPSDRDDADGLSDLTASAPITVTAAPENVHSVCDHPVPDDELAASKTANHKRIRSLSMEGEMLQPPSKKLESSSSTVSERLDKDEIGGTNDMSGPSSVTATPEENSGGSVLGRSAADNDLATNDAVNGVDAGEDVRGIHEVSENFAQSNTADAGPTMAKKPWQRPKLDWYNRTNVFADTTLKNKIGGLGMVQFLAWEGVDVETEFAEMGKKYKDAKGSTIARNEAMKNKAQEVHQAYIDARTAGTRQVPLGWVNRDFLPGYEPSLPGSVQAHALPPASPGNGAATTGVKKASHSRKRQAATVANKDNGVVLQTRKDLQAIHRQAAEQLVETYERRLQGIIVSVPEPAEPVISTAVDRLVYNILDRQMHLRLIRVVHEHRTTVEDDHADIMNEIQDYRAALATELQRTVKWETGQDPMLLVAQEFPVDF</sequence>
<feature type="region of interest" description="Disordered" evidence="1">
    <location>
        <begin position="100"/>
        <end position="170"/>
    </location>
</feature>
<feature type="compositionally biased region" description="Polar residues" evidence="1">
    <location>
        <begin position="13"/>
        <end position="29"/>
    </location>
</feature>
<accession>A0A9W8XHU9</accession>
<feature type="compositionally biased region" description="Polar residues" evidence="1">
    <location>
        <begin position="134"/>
        <end position="152"/>
    </location>
</feature>
<feature type="region of interest" description="Disordered" evidence="1">
    <location>
        <begin position="1"/>
        <end position="32"/>
    </location>
</feature>
<dbReference type="Proteomes" id="UP001140513">
    <property type="component" value="Unassembled WGS sequence"/>
</dbReference>
<dbReference type="AlphaFoldDB" id="A0A9W8XHU9"/>
<organism evidence="2 3">
    <name type="scientific">Didymosphaeria variabile</name>
    <dbReference type="NCBI Taxonomy" id="1932322"/>
    <lineage>
        <taxon>Eukaryota</taxon>
        <taxon>Fungi</taxon>
        <taxon>Dikarya</taxon>
        <taxon>Ascomycota</taxon>
        <taxon>Pezizomycotina</taxon>
        <taxon>Dothideomycetes</taxon>
        <taxon>Pleosporomycetidae</taxon>
        <taxon>Pleosporales</taxon>
        <taxon>Massarineae</taxon>
        <taxon>Didymosphaeriaceae</taxon>
        <taxon>Didymosphaeria</taxon>
    </lineage>
</organism>
<dbReference type="OrthoDB" id="3789436at2759"/>
<reference evidence="2" key="1">
    <citation type="submission" date="2022-10" db="EMBL/GenBank/DDBJ databases">
        <title>Tapping the CABI collections for fungal endophytes: first genome assemblies for Collariella, Neodidymelliopsis, Ascochyta clinopodiicola, Didymella pomorum, Didymosphaeria variabile, Neocosmospora piperis and Neocucurbitaria cava.</title>
        <authorList>
            <person name="Hill R."/>
        </authorList>
    </citation>
    <scope>NUCLEOTIDE SEQUENCE</scope>
    <source>
        <strain evidence="2">IMI 356815</strain>
    </source>
</reference>
<feature type="compositionally biased region" description="Basic and acidic residues" evidence="1">
    <location>
        <begin position="1"/>
        <end position="10"/>
    </location>
</feature>
<proteinExistence type="predicted"/>
<evidence type="ECO:0000256" key="1">
    <source>
        <dbReference type="SAM" id="MobiDB-lite"/>
    </source>
</evidence>
<name>A0A9W8XHU9_9PLEO</name>
<dbReference type="RefSeq" id="XP_056069879.1">
    <property type="nucleotide sequence ID" value="XM_056215632.1"/>
</dbReference>
<evidence type="ECO:0000313" key="3">
    <source>
        <dbReference type="Proteomes" id="UP001140513"/>
    </source>
</evidence>
<comment type="caution">
    <text evidence="2">The sequence shown here is derived from an EMBL/GenBank/DDBJ whole genome shotgun (WGS) entry which is preliminary data.</text>
</comment>
<dbReference type="GeneID" id="80910396"/>